<keyword evidence="1" id="KW-0472">Membrane</keyword>
<feature type="transmembrane region" description="Helical" evidence="1">
    <location>
        <begin position="192"/>
        <end position="212"/>
    </location>
</feature>
<gene>
    <name evidence="2" type="ORF">ACFPQ3_02360</name>
</gene>
<evidence type="ECO:0000313" key="3">
    <source>
        <dbReference type="Proteomes" id="UP001596110"/>
    </source>
</evidence>
<reference evidence="3" key="1">
    <citation type="journal article" date="2019" name="Int. J. Syst. Evol. Microbiol.">
        <title>The Global Catalogue of Microorganisms (GCM) 10K type strain sequencing project: providing services to taxonomists for standard genome sequencing and annotation.</title>
        <authorList>
            <consortium name="The Broad Institute Genomics Platform"/>
            <consortium name="The Broad Institute Genome Sequencing Center for Infectious Disease"/>
            <person name="Wu L."/>
            <person name="Ma J."/>
        </authorList>
    </citation>
    <scope>NUCLEOTIDE SEQUENCE [LARGE SCALE GENOMIC DNA]</scope>
    <source>
        <strain evidence="3">DT43</strain>
    </source>
</reference>
<sequence length="226" mass="26851">MSLIKLFKQLVIFTIIWMLSSFWIYNRLETHTVYYFKNSHLTPKKGIPFILTDQLFYHIDNTYMESKVDGGIFEYNIDGSNYITYLHLKGNENYSYSLTQVNYFNYKYKLEMPDPLKTDGENAYYFFDSHFNPLEKTYYPSNGVKETTFSDEEKRAVYQATNQTASQLLDNLPTPIINLQWFFDWTYKGHKVAKIFLLSFLMTTGLTGIKVWRKRYLKSNSINSNQ</sequence>
<keyword evidence="1" id="KW-0812">Transmembrane</keyword>
<dbReference type="EMBL" id="JBHSOJ010000015">
    <property type="protein sequence ID" value="MFC5630463.1"/>
    <property type="molecule type" value="Genomic_DNA"/>
</dbReference>
<dbReference type="RefSeq" id="WP_156807010.1">
    <property type="nucleotide sequence ID" value="NZ_JBHSOJ010000015.1"/>
</dbReference>
<keyword evidence="1" id="KW-1133">Transmembrane helix</keyword>
<evidence type="ECO:0000313" key="2">
    <source>
        <dbReference type="EMBL" id="MFC5630463.1"/>
    </source>
</evidence>
<name>A0ABW0UAB6_9STRE</name>
<evidence type="ECO:0000256" key="1">
    <source>
        <dbReference type="SAM" id="Phobius"/>
    </source>
</evidence>
<dbReference type="Proteomes" id="UP001596110">
    <property type="component" value="Unassembled WGS sequence"/>
</dbReference>
<accession>A0ABW0UAB6</accession>
<protein>
    <submittedName>
        <fullName evidence="2">Uncharacterized protein</fullName>
    </submittedName>
</protein>
<feature type="transmembrane region" description="Helical" evidence="1">
    <location>
        <begin position="7"/>
        <end position="25"/>
    </location>
</feature>
<keyword evidence="3" id="KW-1185">Reference proteome</keyword>
<proteinExistence type="predicted"/>
<comment type="caution">
    <text evidence="2">The sequence shown here is derived from an EMBL/GenBank/DDBJ whole genome shotgun (WGS) entry which is preliminary data.</text>
</comment>
<organism evidence="2 3">
    <name type="scientific">Streptococcus caledonicus</name>
    <dbReference type="NCBI Taxonomy" id="2614158"/>
    <lineage>
        <taxon>Bacteria</taxon>
        <taxon>Bacillati</taxon>
        <taxon>Bacillota</taxon>
        <taxon>Bacilli</taxon>
        <taxon>Lactobacillales</taxon>
        <taxon>Streptococcaceae</taxon>
        <taxon>Streptococcus</taxon>
    </lineage>
</organism>